<evidence type="ECO:0000313" key="3">
    <source>
        <dbReference type="Proteomes" id="UP000886523"/>
    </source>
</evidence>
<reference evidence="2" key="1">
    <citation type="journal article" date="2020" name="Nat. Commun.">
        <title>Large-scale genome sequencing of mycorrhizal fungi provides insights into the early evolution of symbiotic traits.</title>
        <authorList>
            <person name="Miyauchi S."/>
            <person name="Kiss E."/>
            <person name="Kuo A."/>
            <person name="Drula E."/>
            <person name="Kohler A."/>
            <person name="Sanchez-Garcia M."/>
            <person name="Morin E."/>
            <person name="Andreopoulos B."/>
            <person name="Barry K.W."/>
            <person name="Bonito G."/>
            <person name="Buee M."/>
            <person name="Carver A."/>
            <person name="Chen C."/>
            <person name="Cichocki N."/>
            <person name="Clum A."/>
            <person name="Culley D."/>
            <person name="Crous P.W."/>
            <person name="Fauchery L."/>
            <person name="Girlanda M."/>
            <person name="Hayes R.D."/>
            <person name="Keri Z."/>
            <person name="LaButti K."/>
            <person name="Lipzen A."/>
            <person name="Lombard V."/>
            <person name="Magnuson J."/>
            <person name="Maillard F."/>
            <person name="Murat C."/>
            <person name="Nolan M."/>
            <person name="Ohm R.A."/>
            <person name="Pangilinan J."/>
            <person name="Pereira M.F."/>
            <person name="Perotto S."/>
            <person name="Peter M."/>
            <person name="Pfister S."/>
            <person name="Riley R."/>
            <person name="Sitrit Y."/>
            <person name="Stielow J.B."/>
            <person name="Szollosi G."/>
            <person name="Zifcakova L."/>
            <person name="Stursova M."/>
            <person name="Spatafora J.W."/>
            <person name="Tedersoo L."/>
            <person name="Vaario L.M."/>
            <person name="Yamada A."/>
            <person name="Yan M."/>
            <person name="Wang P."/>
            <person name="Xu J."/>
            <person name="Bruns T."/>
            <person name="Baldrian P."/>
            <person name="Vilgalys R."/>
            <person name="Dunand C."/>
            <person name="Henrissat B."/>
            <person name="Grigoriev I.V."/>
            <person name="Hibbett D."/>
            <person name="Nagy L.G."/>
            <person name="Martin F.M."/>
        </authorList>
    </citation>
    <scope>NUCLEOTIDE SEQUENCE</scope>
    <source>
        <strain evidence="2">UP504</strain>
    </source>
</reference>
<evidence type="ECO:0000313" key="2">
    <source>
        <dbReference type="EMBL" id="KAF9520050.1"/>
    </source>
</evidence>
<dbReference type="EMBL" id="MU128914">
    <property type="protein sequence ID" value="KAF9520050.1"/>
    <property type="molecule type" value="Genomic_DNA"/>
</dbReference>
<gene>
    <name evidence="2" type="ORF">BS47DRAFT_921427</name>
</gene>
<dbReference type="AlphaFoldDB" id="A0A9P6BAQ8"/>
<keyword evidence="3" id="KW-1185">Reference proteome</keyword>
<evidence type="ECO:0000256" key="1">
    <source>
        <dbReference type="SAM" id="MobiDB-lite"/>
    </source>
</evidence>
<proteinExistence type="predicted"/>
<dbReference type="Proteomes" id="UP000886523">
    <property type="component" value="Unassembled WGS sequence"/>
</dbReference>
<feature type="region of interest" description="Disordered" evidence="1">
    <location>
        <begin position="47"/>
        <end position="67"/>
    </location>
</feature>
<comment type="caution">
    <text evidence="2">The sequence shown here is derived from an EMBL/GenBank/DDBJ whole genome shotgun (WGS) entry which is preliminary data.</text>
</comment>
<sequence>MYSCCISDIKSYSPHTTPMQSHHQPMSQIIEYRRSPRIAALSKQIPGTAVPPREEQGPHSYPQIPIPYRLTAPPRTPEPIPMDAGEHCQSGHSNPSSLDFAYNMPIPRTIHRPQEYSTCRSQAWAPSPGRIVCFRRPSRHVRRSRKTAASSEEVERSLGSCGLEGRLFLCLKPPVSPS</sequence>
<name>A0A9P6BAQ8_9AGAM</name>
<organism evidence="2 3">
    <name type="scientific">Hydnum rufescens UP504</name>
    <dbReference type="NCBI Taxonomy" id="1448309"/>
    <lineage>
        <taxon>Eukaryota</taxon>
        <taxon>Fungi</taxon>
        <taxon>Dikarya</taxon>
        <taxon>Basidiomycota</taxon>
        <taxon>Agaricomycotina</taxon>
        <taxon>Agaricomycetes</taxon>
        <taxon>Cantharellales</taxon>
        <taxon>Hydnaceae</taxon>
        <taxon>Hydnum</taxon>
    </lineage>
</organism>
<accession>A0A9P6BAQ8</accession>
<protein>
    <submittedName>
        <fullName evidence="2">Uncharacterized protein</fullName>
    </submittedName>
</protein>